<reference evidence="1" key="2">
    <citation type="submission" date="2025-09" db="UniProtKB">
        <authorList>
            <consortium name="EnsemblPlants"/>
        </authorList>
    </citation>
    <scope>IDENTIFICATION</scope>
</reference>
<evidence type="ECO:0000313" key="2">
    <source>
        <dbReference type="Proteomes" id="UP001732700"/>
    </source>
</evidence>
<name>A0ACD5XCG9_AVESA</name>
<organism evidence="1 2">
    <name type="scientific">Avena sativa</name>
    <name type="common">Oat</name>
    <dbReference type="NCBI Taxonomy" id="4498"/>
    <lineage>
        <taxon>Eukaryota</taxon>
        <taxon>Viridiplantae</taxon>
        <taxon>Streptophyta</taxon>
        <taxon>Embryophyta</taxon>
        <taxon>Tracheophyta</taxon>
        <taxon>Spermatophyta</taxon>
        <taxon>Magnoliopsida</taxon>
        <taxon>Liliopsida</taxon>
        <taxon>Poales</taxon>
        <taxon>Poaceae</taxon>
        <taxon>BOP clade</taxon>
        <taxon>Pooideae</taxon>
        <taxon>Poodae</taxon>
        <taxon>Poeae</taxon>
        <taxon>Poeae Chloroplast Group 1 (Aveneae type)</taxon>
        <taxon>Aveninae</taxon>
        <taxon>Avena</taxon>
    </lineage>
</organism>
<keyword evidence="2" id="KW-1185">Reference proteome</keyword>
<dbReference type="EnsemblPlants" id="AVESA.00010b.r2.4DG0792360.1">
    <property type="protein sequence ID" value="AVESA.00010b.r2.4DG0792360.1.CDS"/>
    <property type="gene ID" value="AVESA.00010b.r2.4DG0792360"/>
</dbReference>
<sequence>MDRGAAAKLRVLEHMLLDTNAEPTDLPLSLLEHITNDFSDEQRIGRGGFSVVYKGVLRNGTVAVKKLNETLDLLEKKFNEEVGCLMKTKHENVVRFLGYCSDTRGLIVDYEGKFVMADVRQRLLCFEYLPQGSLDKFISSSCILEWRKLYQIIKGICKGLYHLHVKRRIVHLDLKPANILLDGNMVPKIADFGLSRCFDENQSRAFTSNVNGTLGYMASEFFSGEIAFKADIYSLGVIIGELLTGEKGYHDIENVLDIWGRRLQKTQEDVHLEQIIICAKIGIECTENNPANRPDIQNIIDTFEGDSRMDQFINTNVGSSSIWQVKKDSSEMHECAPNKVQEETSVDVISSLVLLHAKPSATTSQPIEDMLGSSYANLDTLSSSSTGTMSSLAECEVSWEDLLIGERIDIGSYWEVYRADWNGTEVALKKFLDQDLWGVVVEEFKCEVRIMSRLRHPNIVLFLGYVAQPPNLSIVTEYVPRGSLYRLLHTTHCLLDEAHRLKMAFDVAKGMNYLHSSYPTIVHRDLKSSNVLVDKNWTVKVTLFLRILLH</sequence>
<protein>
    <submittedName>
        <fullName evidence="1">Uncharacterized protein</fullName>
    </submittedName>
</protein>
<proteinExistence type="predicted"/>
<dbReference type="Proteomes" id="UP001732700">
    <property type="component" value="Chromosome 4D"/>
</dbReference>
<reference evidence="1" key="1">
    <citation type="submission" date="2021-05" db="EMBL/GenBank/DDBJ databases">
        <authorList>
            <person name="Scholz U."/>
            <person name="Mascher M."/>
            <person name="Fiebig A."/>
        </authorList>
    </citation>
    <scope>NUCLEOTIDE SEQUENCE [LARGE SCALE GENOMIC DNA]</scope>
</reference>
<evidence type="ECO:0000313" key="1">
    <source>
        <dbReference type="EnsemblPlants" id="AVESA.00010b.r2.4DG0792360.1.CDS"/>
    </source>
</evidence>
<accession>A0ACD5XCG9</accession>